<evidence type="ECO:0000313" key="1">
    <source>
        <dbReference type="EnsemblPlants" id="LPERR02G24790.4"/>
    </source>
</evidence>
<keyword evidence="2" id="KW-1185">Reference proteome</keyword>
<sequence length="76" mass="8677">MASPQLFGSYGEQIDQLLVVAIDLLSKILELVEILCYTHHRAILFDAQQSYLAAQNLQHSRYYSSFHTARYIATSN</sequence>
<name>A0A0D9VKA6_9ORYZ</name>
<dbReference type="AlphaFoldDB" id="A0A0D9VKA6"/>
<protein>
    <submittedName>
        <fullName evidence="1">Uncharacterized protein</fullName>
    </submittedName>
</protein>
<dbReference type="Proteomes" id="UP000032180">
    <property type="component" value="Chromosome 2"/>
</dbReference>
<reference evidence="1" key="3">
    <citation type="submission" date="2015-04" db="UniProtKB">
        <authorList>
            <consortium name="EnsemblPlants"/>
        </authorList>
    </citation>
    <scope>IDENTIFICATION</scope>
</reference>
<organism evidence="1 2">
    <name type="scientific">Leersia perrieri</name>
    <dbReference type="NCBI Taxonomy" id="77586"/>
    <lineage>
        <taxon>Eukaryota</taxon>
        <taxon>Viridiplantae</taxon>
        <taxon>Streptophyta</taxon>
        <taxon>Embryophyta</taxon>
        <taxon>Tracheophyta</taxon>
        <taxon>Spermatophyta</taxon>
        <taxon>Magnoliopsida</taxon>
        <taxon>Liliopsida</taxon>
        <taxon>Poales</taxon>
        <taxon>Poaceae</taxon>
        <taxon>BOP clade</taxon>
        <taxon>Oryzoideae</taxon>
        <taxon>Oryzeae</taxon>
        <taxon>Oryzinae</taxon>
        <taxon>Leersia</taxon>
    </lineage>
</organism>
<proteinExistence type="predicted"/>
<dbReference type="EnsemblPlants" id="LPERR02G24790.4">
    <property type="protein sequence ID" value="LPERR02G24790.4"/>
    <property type="gene ID" value="LPERR02G24790"/>
</dbReference>
<reference evidence="1 2" key="1">
    <citation type="submission" date="2012-08" db="EMBL/GenBank/DDBJ databases">
        <title>Oryza genome evolution.</title>
        <authorList>
            <person name="Wing R.A."/>
        </authorList>
    </citation>
    <scope>NUCLEOTIDE SEQUENCE</scope>
</reference>
<dbReference type="HOGENOM" id="CLU_2658033_0_0_1"/>
<evidence type="ECO:0000313" key="2">
    <source>
        <dbReference type="Proteomes" id="UP000032180"/>
    </source>
</evidence>
<dbReference type="Gramene" id="LPERR02G24790.4">
    <property type="protein sequence ID" value="LPERR02G24790.4"/>
    <property type="gene ID" value="LPERR02G24790"/>
</dbReference>
<accession>A0A0D9VKA6</accession>
<reference evidence="2" key="2">
    <citation type="submission" date="2013-12" db="EMBL/GenBank/DDBJ databases">
        <authorList>
            <person name="Yu Y."/>
            <person name="Lee S."/>
            <person name="de Baynast K."/>
            <person name="Wissotski M."/>
            <person name="Liu L."/>
            <person name="Talag J."/>
            <person name="Goicoechea J."/>
            <person name="Angelova A."/>
            <person name="Jetty R."/>
            <person name="Kudrna D."/>
            <person name="Golser W."/>
            <person name="Rivera L."/>
            <person name="Zhang J."/>
            <person name="Wing R."/>
        </authorList>
    </citation>
    <scope>NUCLEOTIDE SEQUENCE</scope>
</reference>